<reference evidence="8" key="2">
    <citation type="submission" date="2009-03" db="PDB data bank">
        <title>Crystal Structure of Glycerate dehydrogenase related protein from Thermoplasma acidophilum.</title>
        <authorList>
            <person name="Syed Ibrahim B."/>
            <person name="Kumaran D."/>
            <person name="Burley S.K."/>
            <person name="Swaminathan S."/>
        </authorList>
    </citation>
    <scope>X-RAY CRYSTALLOGRAPHY (2.20 ANGSTROMS) OF 2-282</scope>
</reference>
<feature type="domain" description="D-isomer specific 2-hydroxyacid dehydrogenase NAD-binding" evidence="5">
    <location>
        <begin position="90"/>
        <end position="257"/>
    </location>
</feature>
<dbReference type="Proteomes" id="UP000001024">
    <property type="component" value="Chromosome"/>
</dbReference>
<dbReference type="InParanoid" id="Q9HJV5"/>
<dbReference type="PDB" id="3GVX">
    <property type="method" value="X-ray"/>
    <property type="resolution" value="2.20 A"/>
    <property type="chains" value="A/B=2-282"/>
</dbReference>
<dbReference type="GO" id="GO:0051287">
    <property type="term" value="F:NAD binding"/>
    <property type="evidence" value="ECO:0007669"/>
    <property type="project" value="InterPro"/>
</dbReference>
<evidence type="ECO:0000259" key="4">
    <source>
        <dbReference type="Pfam" id="PF00389"/>
    </source>
</evidence>
<dbReference type="SMR" id="Q9HJV5"/>
<dbReference type="Pfam" id="PF02826">
    <property type="entry name" value="2-Hacid_dh_C"/>
    <property type="match status" value="1"/>
</dbReference>
<dbReference type="EMBL" id="AL445065">
    <property type="protein sequence ID" value="CAC11987.1"/>
    <property type="molecule type" value="Genomic_DNA"/>
</dbReference>
<accession>Q9HJV5</accession>
<dbReference type="PROSITE" id="PS00065">
    <property type="entry name" value="D_2_HYDROXYACID_DH_1"/>
    <property type="match status" value="1"/>
</dbReference>
<sequence>MDVYVNFPADGHVREIAKTVLDGFDLHWYPDYYDAEAQVIKDRYVLGKRTKMIQAISAGVDHIDVNGIPENVVLCSNAGAYSISVAEHAFALLLAHAKNILENNELMKAGIFRQSPTTLLYGKALGILGYGGIGRRVAHLAKAFGMRVIAYTRSSVDQNVDVISESPADLFRQSDFVLIAIPLTDKTRGMVNSRLLANARKNLTIVNVARADVVSKPDMIGFLKERSDVWYLSDVWWNEPEITETNLRNAILSPHVAGGMSGEIMDIAIQLAFENVRNFFEGHPRNVVRKEEYRVRSERFLGI</sequence>
<name>Q9HJV5_THEAC</name>
<evidence type="ECO:0000256" key="3">
    <source>
        <dbReference type="RuleBase" id="RU003719"/>
    </source>
</evidence>
<dbReference type="PaxDb" id="273075-Ta0858"/>
<dbReference type="InterPro" id="IPR006139">
    <property type="entry name" value="D-isomer_2_OHA_DH_cat_dom"/>
</dbReference>
<organism evidence="6 7">
    <name type="scientific">Thermoplasma acidophilum (strain ATCC 25905 / DSM 1728 / JCM 9062 / NBRC 15155 / AMRC-C165)</name>
    <dbReference type="NCBI Taxonomy" id="273075"/>
    <lineage>
        <taxon>Archaea</taxon>
        <taxon>Methanobacteriati</taxon>
        <taxon>Thermoplasmatota</taxon>
        <taxon>Thermoplasmata</taxon>
        <taxon>Thermoplasmatales</taxon>
        <taxon>Thermoplasmataceae</taxon>
        <taxon>Thermoplasma</taxon>
    </lineage>
</organism>
<dbReference type="Pfam" id="PF00389">
    <property type="entry name" value="2-Hacid_dh"/>
    <property type="match status" value="1"/>
</dbReference>
<evidence type="ECO:0000259" key="5">
    <source>
        <dbReference type="Pfam" id="PF02826"/>
    </source>
</evidence>
<evidence type="ECO:0007829" key="8">
    <source>
        <dbReference type="PDB" id="3GVX"/>
    </source>
</evidence>
<dbReference type="OrthoDB" id="34275at2157"/>
<keyword evidence="2" id="KW-0520">NAD</keyword>
<dbReference type="GO" id="GO:0005829">
    <property type="term" value="C:cytosol"/>
    <property type="evidence" value="ECO:0007669"/>
    <property type="project" value="TreeGrafter"/>
</dbReference>
<dbReference type="FunCoup" id="Q9HJV5">
    <property type="interactions" value="98"/>
</dbReference>
<dbReference type="HOGENOM" id="CLU_019796_1_0_2"/>
<dbReference type="InterPro" id="IPR050223">
    <property type="entry name" value="D-isomer_2-hydroxyacid_DH"/>
</dbReference>
<dbReference type="NCBIfam" id="NF005027">
    <property type="entry name" value="PRK06436.1"/>
    <property type="match status" value="1"/>
</dbReference>
<dbReference type="InterPro" id="IPR006140">
    <property type="entry name" value="D-isomer_DH_NAD-bd"/>
</dbReference>
<dbReference type="SUPFAM" id="SSF52283">
    <property type="entry name" value="Formate/glycerate dehydrogenase catalytic domain-like"/>
    <property type="match status" value="1"/>
</dbReference>
<keyword evidence="8" id="KW-0002">3D-structure</keyword>
<dbReference type="STRING" id="273075.gene:9572072"/>
<dbReference type="InterPro" id="IPR029752">
    <property type="entry name" value="D-isomer_DH_CS1"/>
</dbReference>
<reference evidence="6 7" key="1">
    <citation type="journal article" date="2000" name="Nature">
        <title>The genome sequence of the thermoacidophilic scavenger Thermoplasma acidophilum.</title>
        <authorList>
            <person name="Ruepp A."/>
            <person name="Graml W."/>
            <person name="Santos-Martinez M.L."/>
            <person name="Koretke K.K."/>
            <person name="Volker C."/>
            <person name="Mewes H.W."/>
            <person name="Frishman D."/>
            <person name="Stocker S."/>
            <person name="Lupas A.N."/>
            <person name="Baumeister W."/>
        </authorList>
    </citation>
    <scope>NUCLEOTIDE SEQUENCE [LARGE SCALE GENOMIC DNA]</scope>
    <source>
        <strain evidence="7">ATCC 25905 / DSM 1728 / JCM 9062 / NBRC 15155 / AMRC-C165</strain>
    </source>
</reference>
<dbReference type="DNASU" id="1456399"/>
<dbReference type="GO" id="GO:0030267">
    <property type="term" value="F:glyoxylate reductase (NADPH) activity"/>
    <property type="evidence" value="ECO:0007669"/>
    <property type="project" value="TreeGrafter"/>
</dbReference>
<keyword evidence="7" id="KW-1185">Reference proteome</keyword>
<dbReference type="eggNOG" id="arCOG01755">
    <property type="taxonomic scope" value="Archaea"/>
</dbReference>
<proteinExistence type="evidence at protein level"/>
<dbReference type="PANTHER" id="PTHR10996:SF178">
    <property type="entry name" value="2-HYDROXYACID DEHYDROGENASE YGL185C-RELATED"/>
    <property type="match status" value="1"/>
</dbReference>
<dbReference type="InterPro" id="IPR036291">
    <property type="entry name" value="NAD(P)-bd_dom_sf"/>
</dbReference>
<dbReference type="PANTHER" id="PTHR10996">
    <property type="entry name" value="2-HYDROXYACID DEHYDROGENASE-RELATED"/>
    <property type="match status" value="1"/>
</dbReference>
<dbReference type="CDD" id="cd12165">
    <property type="entry name" value="2-Hacid_dh_6"/>
    <property type="match status" value="1"/>
</dbReference>
<dbReference type="Gene3D" id="3.40.50.720">
    <property type="entry name" value="NAD(P)-binding Rossmann-like Domain"/>
    <property type="match status" value="2"/>
</dbReference>
<evidence type="ECO:0000313" key="6">
    <source>
        <dbReference type="EMBL" id="CAC11987.1"/>
    </source>
</evidence>
<feature type="domain" description="D-isomer specific 2-hydroxyacid dehydrogenase catalytic" evidence="4">
    <location>
        <begin position="43"/>
        <end position="288"/>
    </location>
</feature>
<protein>
    <submittedName>
        <fullName evidence="6">Glycerate dehydrogenase related protein</fullName>
    </submittedName>
</protein>
<dbReference type="GO" id="GO:0016618">
    <property type="term" value="F:hydroxypyruvate reductase [NAD(P)H] activity"/>
    <property type="evidence" value="ECO:0007669"/>
    <property type="project" value="TreeGrafter"/>
</dbReference>
<dbReference type="AlphaFoldDB" id="Q9HJV5"/>
<evidence type="ECO:0000256" key="1">
    <source>
        <dbReference type="ARBA" id="ARBA00023002"/>
    </source>
</evidence>
<dbReference type="KEGG" id="tac:Ta0858"/>
<keyword evidence="1 3" id="KW-0560">Oxidoreductase</keyword>
<dbReference type="SUPFAM" id="SSF51735">
    <property type="entry name" value="NAD(P)-binding Rossmann-fold domains"/>
    <property type="match status" value="1"/>
</dbReference>
<dbReference type="EvolutionaryTrace" id="Q9HJV5"/>
<gene>
    <name evidence="6" type="ordered locus">Ta0858</name>
</gene>
<evidence type="ECO:0000313" key="7">
    <source>
        <dbReference type="Proteomes" id="UP000001024"/>
    </source>
</evidence>
<dbReference type="EnsemblBacteria" id="CAC11987">
    <property type="protein sequence ID" value="CAC11987"/>
    <property type="gene ID" value="CAC11987"/>
</dbReference>
<comment type="similarity">
    <text evidence="3">Belongs to the D-isomer specific 2-hydroxyacid dehydrogenase family.</text>
</comment>
<evidence type="ECO:0000256" key="2">
    <source>
        <dbReference type="ARBA" id="ARBA00023027"/>
    </source>
</evidence>
<dbReference type="PDBsum" id="3GVX"/>